<dbReference type="GeneID" id="7442958"/>
<reference evidence="2 3" key="2">
    <citation type="journal article" date="2008" name="Nature">
        <title>The Phaeodactylum genome reveals the evolutionary history of diatom genomes.</title>
        <authorList>
            <person name="Bowler C."/>
            <person name="Allen A.E."/>
            <person name="Badger J.H."/>
            <person name="Grimwood J."/>
            <person name="Jabbari K."/>
            <person name="Kuo A."/>
            <person name="Maheswari U."/>
            <person name="Martens C."/>
            <person name="Maumus F."/>
            <person name="Otillar R.P."/>
            <person name="Rayko E."/>
            <person name="Salamov A."/>
            <person name="Vandepoele K."/>
            <person name="Beszteri B."/>
            <person name="Gruber A."/>
            <person name="Heijde M."/>
            <person name="Katinka M."/>
            <person name="Mock T."/>
            <person name="Valentin K."/>
            <person name="Verret F."/>
            <person name="Berges J.A."/>
            <person name="Brownlee C."/>
            <person name="Cadoret J.P."/>
            <person name="Chiovitti A."/>
            <person name="Choi C.J."/>
            <person name="Coesel S."/>
            <person name="De Martino A."/>
            <person name="Detter J.C."/>
            <person name="Durkin C."/>
            <person name="Falciatore A."/>
            <person name="Fournet J."/>
            <person name="Haruta M."/>
            <person name="Huysman M.J."/>
            <person name="Jenkins B.D."/>
            <person name="Jiroutova K."/>
            <person name="Jorgensen R.E."/>
            <person name="Joubert Y."/>
            <person name="Kaplan A."/>
            <person name="Kroger N."/>
            <person name="Kroth P.G."/>
            <person name="La Roche J."/>
            <person name="Lindquist E."/>
            <person name="Lommer M."/>
            <person name="Martin-Jezequel V."/>
            <person name="Lopez P.J."/>
            <person name="Lucas S."/>
            <person name="Mangogna M."/>
            <person name="McGinnis K."/>
            <person name="Medlin L.K."/>
            <person name="Montsant A."/>
            <person name="Oudot-Le Secq M.P."/>
            <person name="Napoli C."/>
            <person name="Obornik M."/>
            <person name="Parker M.S."/>
            <person name="Petit J.L."/>
            <person name="Porcel B.M."/>
            <person name="Poulsen N."/>
            <person name="Robison M."/>
            <person name="Rychlewski L."/>
            <person name="Rynearson T.A."/>
            <person name="Schmutz J."/>
            <person name="Shapiro H."/>
            <person name="Siaut M."/>
            <person name="Stanley M."/>
            <person name="Sussman M.R."/>
            <person name="Taylor A.R."/>
            <person name="Vardi A."/>
            <person name="von Dassow P."/>
            <person name="Vyverman W."/>
            <person name="Willis A."/>
            <person name="Wyrwicz L.S."/>
            <person name="Rokhsar D.S."/>
            <person name="Weissenbach J."/>
            <person name="Armbrust E.V."/>
            <person name="Green B.R."/>
            <person name="Van de Peer Y."/>
            <person name="Grigoriev I.V."/>
        </authorList>
    </citation>
    <scope>NUCLEOTIDE SEQUENCE [LARGE SCALE GENOMIC DNA]</scope>
    <source>
        <strain evidence="2 3">CCMP1335</strain>
    </source>
</reference>
<accession>B5YLP1</accession>
<dbReference type="AlphaFoldDB" id="B5YLP1"/>
<proteinExistence type="predicted"/>
<dbReference type="KEGG" id="tps:THAPS_25346"/>
<evidence type="ECO:0000313" key="2">
    <source>
        <dbReference type="EMBL" id="ACI64266.1"/>
    </source>
</evidence>
<dbReference type="Proteomes" id="UP000001449">
    <property type="component" value="Chromosome 18"/>
</dbReference>
<dbReference type="PaxDb" id="35128-Thaps25346"/>
<feature type="chain" id="PRO_5002841358" evidence="1">
    <location>
        <begin position="27"/>
        <end position="200"/>
    </location>
</feature>
<dbReference type="HOGENOM" id="CLU_1368692_0_0_1"/>
<dbReference type="eggNOG" id="ENOG502SGY0">
    <property type="taxonomic scope" value="Eukaryota"/>
</dbReference>
<protein>
    <submittedName>
        <fullName evidence="2">Uncharacterized protein</fullName>
    </submittedName>
</protein>
<dbReference type="InParanoid" id="B5YLP1"/>
<evidence type="ECO:0000313" key="3">
    <source>
        <dbReference type="Proteomes" id="UP000001449"/>
    </source>
</evidence>
<sequence>MAKRFHPTPLFLFVLLITDSTSSSSAVEDALQSQPSTLAATHVATTMCTTESCTDTDTSTDNDGCKTYVTPLNQCYNAASLFPNDESWSQFDIYDTMSMGSMKRTFYKSTDGSCKNTLIIRDVMSGFDSIDNRKNGIGFYFGGITNFVRQDEDDDSFILPIDACVGPFGPPRPWGKFTLTHKRKDVRDNADDTDITVSEE</sequence>
<keyword evidence="1" id="KW-0732">Signal</keyword>
<dbReference type="EMBL" id="CP001159">
    <property type="protein sequence ID" value="ACI64266.1"/>
    <property type="molecule type" value="Genomic_DNA"/>
</dbReference>
<feature type="signal peptide" evidence="1">
    <location>
        <begin position="1"/>
        <end position="26"/>
    </location>
</feature>
<name>B5YLP1_THAPS</name>
<gene>
    <name evidence="2" type="ORF">THAPS_25346</name>
</gene>
<evidence type="ECO:0000256" key="1">
    <source>
        <dbReference type="SAM" id="SignalP"/>
    </source>
</evidence>
<reference evidence="2 3" key="1">
    <citation type="journal article" date="2004" name="Science">
        <title>The genome of the diatom Thalassiosira pseudonana: ecology, evolution, and metabolism.</title>
        <authorList>
            <person name="Armbrust E.V."/>
            <person name="Berges J.A."/>
            <person name="Bowler C."/>
            <person name="Green B.R."/>
            <person name="Martinez D."/>
            <person name="Putnam N.H."/>
            <person name="Zhou S."/>
            <person name="Allen A.E."/>
            <person name="Apt K.E."/>
            <person name="Bechner M."/>
            <person name="Brzezinski M.A."/>
            <person name="Chaal B.K."/>
            <person name="Chiovitti A."/>
            <person name="Davis A.K."/>
            <person name="Demarest M.S."/>
            <person name="Detter J.C."/>
            <person name="Glavina T."/>
            <person name="Goodstein D."/>
            <person name="Hadi M.Z."/>
            <person name="Hellsten U."/>
            <person name="Hildebrand M."/>
            <person name="Jenkins B.D."/>
            <person name="Jurka J."/>
            <person name="Kapitonov V.V."/>
            <person name="Kroger N."/>
            <person name="Lau W.W."/>
            <person name="Lane T.W."/>
            <person name="Larimer F.W."/>
            <person name="Lippmeier J.C."/>
            <person name="Lucas S."/>
            <person name="Medina M."/>
            <person name="Montsant A."/>
            <person name="Obornik M."/>
            <person name="Parker M.S."/>
            <person name="Palenik B."/>
            <person name="Pazour G.J."/>
            <person name="Richardson P.M."/>
            <person name="Rynearson T.A."/>
            <person name="Saito M.A."/>
            <person name="Schwartz D.C."/>
            <person name="Thamatrakoln K."/>
            <person name="Valentin K."/>
            <person name="Vardi A."/>
            <person name="Wilkerson F.P."/>
            <person name="Rokhsar D.S."/>
        </authorList>
    </citation>
    <scope>NUCLEOTIDE SEQUENCE [LARGE SCALE GENOMIC DNA]</scope>
    <source>
        <strain evidence="2 3">CCMP1335</strain>
    </source>
</reference>
<dbReference type="RefSeq" id="XP_002295549.1">
    <property type="nucleotide sequence ID" value="XM_002295513.1"/>
</dbReference>
<keyword evidence="3" id="KW-1185">Reference proteome</keyword>
<organism evidence="2 3">
    <name type="scientific">Thalassiosira pseudonana</name>
    <name type="common">Marine diatom</name>
    <name type="synonym">Cyclotella nana</name>
    <dbReference type="NCBI Taxonomy" id="35128"/>
    <lineage>
        <taxon>Eukaryota</taxon>
        <taxon>Sar</taxon>
        <taxon>Stramenopiles</taxon>
        <taxon>Ochrophyta</taxon>
        <taxon>Bacillariophyta</taxon>
        <taxon>Coscinodiscophyceae</taxon>
        <taxon>Thalassiosirophycidae</taxon>
        <taxon>Thalassiosirales</taxon>
        <taxon>Thalassiosiraceae</taxon>
        <taxon>Thalassiosira</taxon>
    </lineage>
</organism>